<proteinExistence type="predicted"/>
<dbReference type="Proteomes" id="UP001208570">
    <property type="component" value="Unassembled WGS sequence"/>
</dbReference>
<accession>A0AAD9J6V9</accession>
<keyword evidence="2" id="KW-1185">Reference proteome</keyword>
<sequence length="75" mass="8390">MVYGVLVSQQDPENGGKFVGLKPSNISLFYDDQLHSYKIVMSRQWFKATTSLGDRESKLGHMCISVCVCVWGGVF</sequence>
<protein>
    <submittedName>
        <fullName evidence="1">Uncharacterized protein</fullName>
    </submittedName>
</protein>
<organism evidence="1 2">
    <name type="scientific">Paralvinella palmiformis</name>
    <dbReference type="NCBI Taxonomy" id="53620"/>
    <lineage>
        <taxon>Eukaryota</taxon>
        <taxon>Metazoa</taxon>
        <taxon>Spiralia</taxon>
        <taxon>Lophotrochozoa</taxon>
        <taxon>Annelida</taxon>
        <taxon>Polychaeta</taxon>
        <taxon>Sedentaria</taxon>
        <taxon>Canalipalpata</taxon>
        <taxon>Terebellida</taxon>
        <taxon>Terebelliformia</taxon>
        <taxon>Alvinellidae</taxon>
        <taxon>Paralvinella</taxon>
    </lineage>
</organism>
<evidence type="ECO:0000313" key="1">
    <source>
        <dbReference type="EMBL" id="KAK2147601.1"/>
    </source>
</evidence>
<gene>
    <name evidence="1" type="ORF">LSH36_545g02004</name>
</gene>
<dbReference type="EMBL" id="JAODUP010000545">
    <property type="protein sequence ID" value="KAK2147601.1"/>
    <property type="molecule type" value="Genomic_DNA"/>
</dbReference>
<evidence type="ECO:0000313" key="2">
    <source>
        <dbReference type="Proteomes" id="UP001208570"/>
    </source>
</evidence>
<name>A0AAD9J6V9_9ANNE</name>
<dbReference type="AlphaFoldDB" id="A0AAD9J6V9"/>
<comment type="caution">
    <text evidence="1">The sequence shown here is derived from an EMBL/GenBank/DDBJ whole genome shotgun (WGS) entry which is preliminary data.</text>
</comment>
<reference evidence="1" key="1">
    <citation type="journal article" date="2023" name="Mol. Biol. Evol.">
        <title>Third-Generation Sequencing Reveals the Adaptive Role of the Epigenome in Three Deep-Sea Polychaetes.</title>
        <authorList>
            <person name="Perez M."/>
            <person name="Aroh O."/>
            <person name="Sun Y."/>
            <person name="Lan Y."/>
            <person name="Juniper S.K."/>
            <person name="Young C.R."/>
            <person name="Angers B."/>
            <person name="Qian P.Y."/>
        </authorList>
    </citation>
    <scope>NUCLEOTIDE SEQUENCE</scope>
    <source>
        <strain evidence="1">P08H-3</strain>
    </source>
</reference>